<dbReference type="Pfam" id="PF13399">
    <property type="entry name" value="LytR_C"/>
    <property type="match status" value="1"/>
</dbReference>
<gene>
    <name evidence="6" type="ORF">G6048_01810</name>
</gene>
<keyword evidence="3" id="KW-1133">Transmembrane helix</keyword>
<evidence type="ECO:0000256" key="1">
    <source>
        <dbReference type="ARBA" id="ARBA00006068"/>
    </source>
</evidence>
<dbReference type="Proteomes" id="UP001518140">
    <property type="component" value="Unassembled WGS sequence"/>
</dbReference>
<organism evidence="6 7">
    <name type="scientific">Streptomyces ureilyticus</name>
    <dbReference type="NCBI Taxonomy" id="1775131"/>
    <lineage>
        <taxon>Bacteria</taxon>
        <taxon>Bacillati</taxon>
        <taxon>Actinomycetota</taxon>
        <taxon>Actinomycetes</taxon>
        <taxon>Kitasatosporales</taxon>
        <taxon>Streptomycetaceae</taxon>
        <taxon>Streptomyces</taxon>
    </lineage>
</organism>
<dbReference type="InterPro" id="IPR027381">
    <property type="entry name" value="LytR/CpsA/Psr_C"/>
</dbReference>
<keyword evidence="7" id="KW-1185">Reference proteome</keyword>
<evidence type="ECO:0000313" key="6">
    <source>
        <dbReference type="EMBL" id="NGO40941.1"/>
    </source>
</evidence>
<comment type="caution">
    <text evidence="6">The sequence shown here is derived from an EMBL/GenBank/DDBJ whole genome shotgun (WGS) entry which is preliminary data.</text>
</comment>
<feature type="domain" description="LytR/CpsA/Psr regulator C-terminal" evidence="5">
    <location>
        <begin position="466"/>
        <end position="552"/>
    </location>
</feature>
<evidence type="ECO:0000256" key="2">
    <source>
        <dbReference type="SAM" id="MobiDB-lite"/>
    </source>
</evidence>
<protein>
    <submittedName>
        <fullName evidence="6">LCP family protein</fullName>
    </submittedName>
</protein>
<dbReference type="PANTHER" id="PTHR33392">
    <property type="entry name" value="POLYISOPRENYL-TEICHOIC ACID--PEPTIDOGLYCAN TEICHOIC ACID TRANSFERASE TAGU"/>
    <property type="match status" value="1"/>
</dbReference>
<feature type="domain" description="Cell envelope-related transcriptional attenuator" evidence="4">
    <location>
        <begin position="205"/>
        <end position="359"/>
    </location>
</feature>
<name>A0ABX0DGE7_9ACTN</name>
<keyword evidence="3" id="KW-0472">Membrane</keyword>
<evidence type="ECO:0000259" key="5">
    <source>
        <dbReference type="Pfam" id="PF13399"/>
    </source>
</evidence>
<evidence type="ECO:0000259" key="4">
    <source>
        <dbReference type="Pfam" id="PF03816"/>
    </source>
</evidence>
<sequence length="579" mass="63099">MPLLVEDGHDHGYGGEAPVGIHVLGFLLVFSAGGPARRAAAVRRSAPRKSASGRTLPRTRDTDARRPAAAPGRRSYGPTVLNGPPHTPTPADAEVSPLPAPPRRPVRPPRQRPARPLVRRKRPRWALRVVTSLSVAVLAAAGIGHAVVTGVDADIDRVDPFKDMKNRPAQGDGMNVLLVGTDGRERISKAERAKYHLGGEPCHCTDTVMIVHISQDRKRVSVVSLPRDSYARTPAHTDHTTGERHRPHALKLNSAYAEGGPQLTVRTVENMTRVKIDHYLEVDFTSFMRTVDELGGVRICTVRPLKDRYTRLNLPAGTHDLNGGQALQYVRSRHLDGASDLSRMQRQQRFLAALVDRVTSTRVLLNPMKFRDVTQTVLSSVRADKGFGTDDLVDLGWAMRNFSPSSSEFATVPIARMEFPVKGVGSTLKWDAKKSERLFRALREDRPLAPHHSPSKAVRVDVAPQQIHVQVENGTTTPGLGRRVDNALSATGFNTTGAPKNALDRSVKRTLITYDPGWNRSAKSLAAALPGSRSRAVKGQGPTLKVIAGSDFKRVTKVRAEDARRGEAGVATGDEVTCP</sequence>
<comment type="similarity">
    <text evidence="1">Belongs to the LytR/CpsA/Psr (LCP) family.</text>
</comment>
<feature type="compositionally biased region" description="Low complexity" evidence="2">
    <location>
        <begin position="39"/>
        <end position="56"/>
    </location>
</feature>
<keyword evidence="3" id="KW-0812">Transmembrane</keyword>
<dbReference type="EMBL" id="JAAKZX010000004">
    <property type="protein sequence ID" value="NGO40941.1"/>
    <property type="molecule type" value="Genomic_DNA"/>
</dbReference>
<feature type="compositionally biased region" description="Basic residues" evidence="2">
    <location>
        <begin position="104"/>
        <end position="119"/>
    </location>
</feature>
<reference evidence="6 7" key="1">
    <citation type="submission" date="2020-02" db="EMBL/GenBank/DDBJ databases">
        <title>Whole-genome analyses of novel actinobacteria.</title>
        <authorList>
            <person name="Sahin N."/>
            <person name="Tokatli A."/>
        </authorList>
    </citation>
    <scope>NUCLEOTIDE SEQUENCE [LARGE SCALE GENOMIC DNA]</scope>
    <source>
        <strain evidence="6 7">YC419</strain>
    </source>
</reference>
<dbReference type="Gene3D" id="3.30.70.2390">
    <property type="match status" value="1"/>
</dbReference>
<dbReference type="PANTHER" id="PTHR33392:SF6">
    <property type="entry name" value="POLYISOPRENYL-TEICHOIC ACID--PEPTIDOGLYCAN TEICHOIC ACID TRANSFERASE TAGU"/>
    <property type="match status" value="1"/>
</dbReference>
<feature type="region of interest" description="Disordered" evidence="2">
    <location>
        <begin position="39"/>
        <end position="119"/>
    </location>
</feature>
<evidence type="ECO:0000256" key="3">
    <source>
        <dbReference type="SAM" id="Phobius"/>
    </source>
</evidence>
<feature type="transmembrane region" description="Helical" evidence="3">
    <location>
        <begin position="20"/>
        <end position="40"/>
    </location>
</feature>
<feature type="transmembrane region" description="Helical" evidence="3">
    <location>
        <begin position="125"/>
        <end position="148"/>
    </location>
</feature>
<proteinExistence type="inferred from homology"/>
<evidence type="ECO:0000313" key="7">
    <source>
        <dbReference type="Proteomes" id="UP001518140"/>
    </source>
</evidence>
<dbReference type="Pfam" id="PF03816">
    <property type="entry name" value="LytR_cpsA_psr"/>
    <property type="match status" value="1"/>
</dbReference>
<dbReference type="InterPro" id="IPR050922">
    <property type="entry name" value="LytR/CpsA/Psr_CW_biosynth"/>
</dbReference>
<dbReference type="NCBIfam" id="TIGR00350">
    <property type="entry name" value="lytR_cpsA_psr"/>
    <property type="match status" value="1"/>
</dbReference>
<dbReference type="InterPro" id="IPR004474">
    <property type="entry name" value="LytR_CpsA_psr"/>
</dbReference>
<dbReference type="Gene3D" id="3.40.630.190">
    <property type="entry name" value="LCP protein"/>
    <property type="match status" value="1"/>
</dbReference>
<accession>A0ABX0DGE7</accession>